<gene>
    <name evidence="1" type="ORF">ElyMa_004446000</name>
</gene>
<sequence length="79" mass="8565">MPAGGLGHQFASLIILRLYGIILHQRSAREAHGLNENLALWFLETLNEPKARTESIGAFSGIPVPHQIPAASSPSQNDH</sequence>
<evidence type="ECO:0000313" key="2">
    <source>
        <dbReference type="Proteomes" id="UP000762676"/>
    </source>
</evidence>
<evidence type="ECO:0000313" key="1">
    <source>
        <dbReference type="EMBL" id="GFR96148.1"/>
    </source>
</evidence>
<accession>A0AAV4HDZ5</accession>
<proteinExistence type="predicted"/>
<comment type="caution">
    <text evidence="1">The sequence shown here is derived from an EMBL/GenBank/DDBJ whole genome shotgun (WGS) entry which is preliminary data.</text>
</comment>
<organism evidence="1 2">
    <name type="scientific">Elysia marginata</name>
    <dbReference type="NCBI Taxonomy" id="1093978"/>
    <lineage>
        <taxon>Eukaryota</taxon>
        <taxon>Metazoa</taxon>
        <taxon>Spiralia</taxon>
        <taxon>Lophotrochozoa</taxon>
        <taxon>Mollusca</taxon>
        <taxon>Gastropoda</taxon>
        <taxon>Heterobranchia</taxon>
        <taxon>Euthyneura</taxon>
        <taxon>Panpulmonata</taxon>
        <taxon>Sacoglossa</taxon>
        <taxon>Placobranchoidea</taxon>
        <taxon>Plakobranchidae</taxon>
        <taxon>Elysia</taxon>
    </lineage>
</organism>
<reference evidence="1 2" key="1">
    <citation type="journal article" date="2021" name="Elife">
        <title>Chloroplast acquisition without the gene transfer in kleptoplastic sea slugs, Plakobranchus ocellatus.</title>
        <authorList>
            <person name="Maeda T."/>
            <person name="Takahashi S."/>
            <person name="Yoshida T."/>
            <person name="Shimamura S."/>
            <person name="Takaki Y."/>
            <person name="Nagai Y."/>
            <person name="Toyoda A."/>
            <person name="Suzuki Y."/>
            <person name="Arimoto A."/>
            <person name="Ishii H."/>
            <person name="Satoh N."/>
            <person name="Nishiyama T."/>
            <person name="Hasebe M."/>
            <person name="Maruyama T."/>
            <person name="Minagawa J."/>
            <person name="Obokata J."/>
            <person name="Shigenobu S."/>
        </authorList>
    </citation>
    <scope>NUCLEOTIDE SEQUENCE [LARGE SCALE GENOMIC DNA]</scope>
</reference>
<dbReference type="Proteomes" id="UP000762676">
    <property type="component" value="Unassembled WGS sequence"/>
</dbReference>
<protein>
    <submittedName>
        <fullName evidence="1">Uncharacterized protein</fullName>
    </submittedName>
</protein>
<dbReference type="AlphaFoldDB" id="A0AAV4HDZ5"/>
<name>A0AAV4HDZ5_9GAST</name>
<keyword evidence="2" id="KW-1185">Reference proteome</keyword>
<dbReference type="EMBL" id="BMAT01008976">
    <property type="protein sequence ID" value="GFR96148.1"/>
    <property type="molecule type" value="Genomic_DNA"/>
</dbReference>